<gene>
    <name evidence="3" type="ORF">JKP34_08280</name>
</gene>
<dbReference type="PANTHER" id="PTHR43000">
    <property type="entry name" value="DTDP-D-GLUCOSE 4,6-DEHYDRATASE-RELATED"/>
    <property type="match status" value="1"/>
</dbReference>
<dbReference type="Pfam" id="PF01370">
    <property type="entry name" value="Epimerase"/>
    <property type="match status" value="1"/>
</dbReference>
<reference evidence="3" key="1">
    <citation type="submission" date="2021-01" db="EMBL/GenBank/DDBJ databases">
        <title>Marivirga sp. nov., isolated from intertidal surface sediments.</title>
        <authorList>
            <person name="Zhang M."/>
        </authorList>
    </citation>
    <scope>NUCLEOTIDE SEQUENCE</scope>
    <source>
        <strain evidence="3">SM1354</strain>
    </source>
</reference>
<evidence type="ECO:0000313" key="4">
    <source>
        <dbReference type="Proteomes" id="UP000642920"/>
    </source>
</evidence>
<dbReference type="InterPro" id="IPR001509">
    <property type="entry name" value="Epimerase_deHydtase"/>
</dbReference>
<dbReference type="RefSeq" id="WP_201919673.1">
    <property type="nucleotide sequence ID" value="NZ_JAERQG010000002.1"/>
</dbReference>
<dbReference type="EMBL" id="JAERQG010000002">
    <property type="protein sequence ID" value="MBL0765241.1"/>
    <property type="molecule type" value="Genomic_DNA"/>
</dbReference>
<dbReference type="InterPro" id="IPR036291">
    <property type="entry name" value="NAD(P)-bd_dom_sf"/>
</dbReference>
<comment type="caution">
    <text evidence="3">The sequence shown here is derived from an EMBL/GenBank/DDBJ whole genome shotgun (WGS) entry which is preliminary data.</text>
</comment>
<keyword evidence="4" id="KW-1185">Reference proteome</keyword>
<dbReference type="AlphaFoldDB" id="A0A937AEJ3"/>
<feature type="domain" description="NAD-dependent epimerase/dehydratase" evidence="2">
    <location>
        <begin position="9"/>
        <end position="246"/>
    </location>
</feature>
<dbReference type="Gene3D" id="3.40.50.720">
    <property type="entry name" value="NAD(P)-binding Rossmann-like Domain"/>
    <property type="match status" value="1"/>
</dbReference>
<accession>A0A937AEJ3</accession>
<protein>
    <submittedName>
        <fullName evidence="3">NAD-dependent epimerase/dehydratase family protein</fullName>
    </submittedName>
</protein>
<name>A0A937AEJ3_9BACT</name>
<dbReference type="SUPFAM" id="SSF51735">
    <property type="entry name" value="NAD(P)-binding Rossmann-fold domains"/>
    <property type="match status" value="1"/>
</dbReference>
<dbReference type="Proteomes" id="UP000642920">
    <property type="component" value="Unassembled WGS sequence"/>
</dbReference>
<evidence type="ECO:0000259" key="2">
    <source>
        <dbReference type="Pfam" id="PF01370"/>
    </source>
</evidence>
<dbReference type="Gene3D" id="3.90.25.10">
    <property type="entry name" value="UDP-galactose 4-epimerase, domain 1"/>
    <property type="match status" value="1"/>
</dbReference>
<sequence>MRDFNNKNIVVTGGAGFIGHHLIRTLCNFYPKQLIIIDNLCTGYEDNISFCLNDANVVFLKKDVQEVVSSDLPDQVDYLFHLAAMVSVPLSMKEPYAAHLANEVGFIKVLEAIKNKGCQKVIFASSCAVYGEADNVPINEKAEVKPQSPYAYSKLINELHAKSYSQLNKVDFLGFRFFNVYGKGQRADSPYSGVISIFIDRLIHNKEVYIYGDGNQVRDFIHVSDIVDVLIRGAVSTVNNQIFNLGTSVPTSINQLFSIIKKSLKSDQLANYKDQRAGDIKKSFSDNTKLRRHFKKNKFIKLDQGLEYIIKEF</sequence>
<organism evidence="3 4">
    <name type="scientific">Marivirga atlantica</name>
    <dbReference type="NCBI Taxonomy" id="1548457"/>
    <lineage>
        <taxon>Bacteria</taxon>
        <taxon>Pseudomonadati</taxon>
        <taxon>Bacteroidota</taxon>
        <taxon>Cytophagia</taxon>
        <taxon>Cytophagales</taxon>
        <taxon>Marivirgaceae</taxon>
        <taxon>Marivirga</taxon>
    </lineage>
</organism>
<comment type="similarity">
    <text evidence="1">Belongs to the NAD(P)-dependent epimerase/dehydratase family.</text>
</comment>
<proteinExistence type="inferred from homology"/>
<evidence type="ECO:0000256" key="1">
    <source>
        <dbReference type="ARBA" id="ARBA00007637"/>
    </source>
</evidence>
<evidence type="ECO:0000313" key="3">
    <source>
        <dbReference type="EMBL" id="MBL0765241.1"/>
    </source>
</evidence>